<organism evidence="1 2">
    <name type="scientific">Fonsecaea erecta</name>
    <dbReference type="NCBI Taxonomy" id="1367422"/>
    <lineage>
        <taxon>Eukaryota</taxon>
        <taxon>Fungi</taxon>
        <taxon>Dikarya</taxon>
        <taxon>Ascomycota</taxon>
        <taxon>Pezizomycotina</taxon>
        <taxon>Eurotiomycetes</taxon>
        <taxon>Chaetothyriomycetidae</taxon>
        <taxon>Chaetothyriales</taxon>
        <taxon>Herpotrichiellaceae</taxon>
        <taxon>Fonsecaea</taxon>
    </lineage>
</organism>
<proteinExistence type="predicted"/>
<evidence type="ECO:0000313" key="2">
    <source>
        <dbReference type="Proteomes" id="UP000078343"/>
    </source>
</evidence>
<name>A0A178Z7D2_9EURO</name>
<dbReference type="GeneID" id="30014507"/>
<dbReference type="Gene3D" id="3.10.20.720">
    <property type="match status" value="1"/>
</dbReference>
<dbReference type="OrthoDB" id="6585699at2759"/>
<dbReference type="AlphaFoldDB" id="A0A178Z7D2"/>
<comment type="caution">
    <text evidence="1">The sequence shown here is derived from an EMBL/GenBank/DDBJ whole genome shotgun (WGS) entry which is preliminary data.</text>
</comment>
<keyword evidence="2" id="KW-1185">Reference proteome</keyword>
<dbReference type="Proteomes" id="UP000078343">
    <property type="component" value="Unassembled WGS sequence"/>
</dbReference>
<sequence>MAPILARSLNRLSKETILELALTWLGNNRNCAPYLRDNRTGFEADEEDYLHTPAGSIEELRQLYDDLKRNVEKVSKRDIIDRIVDGDWRRGLSLHQHAMIDFAALERNDHALRWSALKLVPLEVEEQKGMEDDDDDSHPPKKRRKLMHPEAEAPYPQVSPQAFLSALKAEISPLVKAHYHLHRMPPPCKLTILRLYITPNSAFAPKRSKVPARAKQATDAGRIMYIALPDSCPYIYISISGSSLGSSGRSSGTTGRVMAKVDMAATKRIILEAIPKALSRPQRRWALDTTKLVAKSLKTMCELRGNQMPGSGGGAYSVFAAGTKTSEKSPVHVLRDESDKENDERLRQVEKRFGEMSGEHHAPLDRFCVKLRKQPDEENDKRLPLVQKPFGKDMSGAQHAPLGCFSMGLHNIIPLELDEKDSSEEQDRDGGSSRGGTAVTFCGSDVFQGLKELAKLGPKYVDLDKMPSWMTGELGVSSVTA</sequence>
<dbReference type="RefSeq" id="XP_018688733.1">
    <property type="nucleotide sequence ID" value="XM_018841845.1"/>
</dbReference>
<dbReference type="EMBL" id="LVYI01000011">
    <property type="protein sequence ID" value="OAP55366.1"/>
    <property type="molecule type" value="Genomic_DNA"/>
</dbReference>
<accession>A0A178Z7D2</accession>
<dbReference type="InterPro" id="IPR007902">
    <property type="entry name" value="Chl4/mis15/CENP-N"/>
</dbReference>
<evidence type="ECO:0000313" key="1">
    <source>
        <dbReference type="EMBL" id="OAP55366.1"/>
    </source>
</evidence>
<dbReference type="STRING" id="1367422.A0A178Z7D2"/>
<evidence type="ECO:0008006" key="3">
    <source>
        <dbReference type="Google" id="ProtNLM"/>
    </source>
</evidence>
<dbReference type="GO" id="GO:0034080">
    <property type="term" value="P:CENP-A containing chromatin assembly"/>
    <property type="evidence" value="ECO:0007669"/>
    <property type="project" value="InterPro"/>
</dbReference>
<dbReference type="GO" id="GO:0007059">
    <property type="term" value="P:chromosome segregation"/>
    <property type="evidence" value="ECO:0007669"/>
    <property type="project" value="InterPro"/>
</dbReference>
<dbReference type="Pfam" id="PF05238">
    <property type="entry name" value="CENP-N"/>
    <property type="match status" value="1"/>
</dbReference>
<protein>
    <recommendedName>
        <fullName evidence="3">CHL4 family chromosome segregation protein</fullName>
    </recommendedName>
</protein>
<gene>
    <name evidence="1" type="ORF">AYL99_10339</name>
</gene>
<reference evidence="1 2" key="1">
    <citation type="submission" date="2016-04" db="EMBL/GenBank/DDBJ databases">
        <title>Draft genome of Fonsecaea erecta CBS 125763.</title>
        <authorList>
            <person name="Weiss V.A."/>
            <person name="Vicente V.A."/>
            <person name="Raittz R.T."/>
            <person name="Moreno L.F."/>
            <person name="De Souza E.M."/>
            <person name="Pedrosa F.O."/>
            <person name="Steffens M.B."/>
            <person name="Faoro H."/>
            <person name="Tadra-Sfeir M.Z."/>
            <person name="Najafzadeh M.J."/>
            <person name="Felipe M.S."/>
            <person name="Teixeira M."/>
            <person name="Sun J."/>
            <person name="Xi L."/>
            <person name="Gomes R."/>
            <person name="De Azevedo C.M."/>
            <person name="Salgado C.G."/>
            <person name="Da Silva M.B."/>
            <person name="Nascimento M.F."/>
            <person name="Queiroz-Telles F."/>
            <person name="Attili D.S."/>
            <person name="Gorbushina A."/>
        </authorList>
    </citation>
    <scope>NUCLEOTIDE SEQUENCE [LARGE SCALE GENOMIC DNA]</scope>
    <source>
        <strain evidence="1 2">CBS 125763</strain>
    </source>
</reference>